<feature type="region of interest" description="Disordered" evidence="1">
    <location>
        <begin position="282"/>
        <end position="324"/>
    </location>
</feature>
<accession>A0ABQ6M7A9</accession>
<keyword evidence="2" id="KW-0472">Membrane</keyword>
<gene>
    <name evidence="3" type="ORF">TeGR_g5342</name>
</gene>
<dbReference type="Proteomes" id="UP001165060">
    <property type="component" value="Unassembled WGS sequence"/>
</dbReference>
<keyword evidence="2" id="KW-1133">Transmembrane helix</keyword>
<feature type="transmembrane region" description="Helical" evidence="2">
    <location>
        <begin position="71"/>
        <end position="89"/>
    </location>
</feature>
<feature type="transmembrane region" description="Helical" evidence="2">
    <location>
        <begin position="41"/>
        <end position="65"/>
    </location>
</feature>
<keyword evidence="4" id="KW-1185">Reference proteome</keyword>
<evidence type="ECO:0000256" key="1">
    <source>
        <dbReference type="SAM" id="MobiDB-lite"/>
    </source>
</evidence>
<reference evidence="3 4" key="1">
    <citation type="journal article" date="2023" name="Commun. Biol.">
        <title>Genome analysis of Parmales, the sister group of diatoms, reveals the evolutionary specialization of diatoms from phago-mixotrophs to photoautotrophs.</title>
        <authorList>
            <person name="Ban H."/>
            <person name="Sato S."/>
            <person name="Yoshikawa S."/>
            <person name="Yamada K."/>
            <person name="Nakamura Y."/>
            <person name="Ichinomiya M."/>
            <person name="Sato N."/>
            <person name="Blanc-Mathieu R."/>
            <person name="Endo H."/>
            <person name="Kuwata A."/>
            <person name="Ogata H."/>
        </authorList>
    </citation>
    <scope>NUCLEOTIDE SEQUENCE [LARGE SCALE GENOMIC DNA]</scope>
</reference>
<keyword evidence="2" id="KW-0812">Transmembrane</keyword>
<feature type="transmembrane region" description="Helical" evidence="2">
    <location>
        <begin position="139"/>
        <end position="158"/>
    </location>
</feature>
<evidence type="ECO:0000313" key="4">
    <source>
        <dbReference type="Proteomes" id="UP001165060"/>
    </source>
</evidence>
<protein>
    <submittedName>
        <fullName evidence="3">Uncharacterized protein</fullName>
    </submittedName>
</protein>
<evidence type="ECO:0000256" key="2">
    <source>
        <dbReference type="SAM" id="Phobius"/>
    </source>
</evidence>
<evidence type="ECO:0000313" key="3">
    <source>
        <dbReference type="EMBL" id="GMI20978.1"/>
    </source>
</evidence>
<name>A0ABQ6M7A9_9STRA</name>
<sequence length="324" mass="35647">MSIMATAYALQTMTYDFDIDPVRRRYDPKTHGYVPDKNRGLVFGAMMSFSACTMTSQIFNAVLLYKRSRTALALYLVVPMVLYFARKLLRRGDFWVNKNVPLLGNCCWHVAGKLIADFTAWTMAYSPGGSGGAGFMGHLLVNQCATLVVASVAGAGAGGLDKNVIWTVVLASNGALALSLAAFFAAINRSHVSAFFSFETTADQVERLFYEHTEPELKLKATVLEHETIYRHFRDDVKEYVEANIAEWEGERPLWWTDTLLVDVPEDMLGGVGGASALRRKRAQEVGNKGGKGARRNSMSVKRSLGIEDDEGAEGGWGRVLPVS</sequence>
<dbReference type="EMBL" id="BRYB01002519">
    <property type="protein sequence ID" value="GMI20978.1"/>
    <property type="molecule type" value="Genomic_DNA"/>
</dbReference>
<feature type="transmembrane region" description="Helical" evidence="2">
    <location>
        <begin position="164"/>
        <end position="187"/>
    </location>
</feature>
<organism evidence="3 4">
    <name type="scientific">Tetraparma gracilis</name>
    <dbReference type="NCBI Taxonomy" id="2962635"/>
    <lineage>
        <taxon>Eukaryota</taxon>
        <taxon>Sar</taxon>
        <taxon>Stramenopiles</taxon>
        <taxon>Ochrophyta</taxon>
        <taxon>Bolidophyceae</taxon>
        <taxon>Parmales</taxon>
        <taxon>Triparmaceae</taxon>
        <taxon>Tetraparma</taxon>
    </lineage>
</organism>
<proteinExistence type="predicted"/>
<comment type="caution">
    <text evidence="3">The sequence shown here is derived from an EMBL/GenBank/DDBJ whole genome shotgun (WGS) entry which is preliminary data.</text>
</comment>